<proteinExistence type="predicted"/>
<name>A0A5C5WPR6_9BACT</name>
<dbReference type="FunFam" id="3.40.630.30:FF:000304">
    <property type="entry name" value="YghO protein"/>
    <property type="match status" value="1"/>
</dbReference>
<organism evidence="1 2">
    <name type="scientific">Rubripirellula amarantea</name>
    <dbReference type="NCBI Taxonomy" id="2527999"/>
    <lineage>
        <taxon>Bacteria</taxon>
        <taxon>Pseudomonadati</taxon>
        <taxon>Planctomycetota</taxon>
        <taxon>Planctomycetia</taxon>
        <taxon>Pirellulales</taxon>
        <taxon>Pirellulaceae</taxon>
        <taxon>Rubripirellula</taxon>
    </lineage>
</organism>
<dbReference type="PANTHER" id="PTHR41368">
    <property type="entry name" value="PROTEIN YGHO"/>
    <property type="match status" value="1"/>
</dbReference>
<protein>
    <recommendedName>
        <fullName evidence="3">N-acetyltransferase domain-containing protein</fullName>
    </recommendedName>
</protein>
<evidence type="ECO:0008006" key="3">
    <source>
        <dbReference type="Google" id="ProtNLM"/>
    </source>
</evidence>
<evidence type="ECO:0000313" key="2">
    <source>
        <dbReference type="Proteomes" id="UP000316598"/>
    </source>
</evidence>
<dbReference type="EMBL" id="SJPI01000001">
    <property type="protein sequence ID" value="TWT52746.1"/>
    <property type="molecule type" value="Genomic_DNA"/>
</dbReference>
<dbReference type="SUPFAM" id="SSF55729">
    <property type="entry name" value="Acyl-CoA N-acyltransferases (Nat)"/>
    <property type="match status" value="1"/>
</dbReference>
<reference evidence="1 2" key="1">
    <citation type="submission" date="2019-02" db="EMBL/GenBank/DDBJ databases">
        <title>Deep-cultivation of Planctomycetes and their phenomic and genomic characterization uncovers novel biology.</title>
        <authorList>
            <person name="Wiegand S."/>
            <person name="Jogler M."/>
            <person name="Boedeker C."/>
            <person name="Pinto D."/>
            <person name="Vollmers J."/>
            <person name="Rivas-Marin E."/>
            <person name="Kohn T."/>
            <person name="Peeters S.H."/>
            <person name="Heuer A."/>
            <person name="Rast P."/>
            <person name="Oberbeckmann S."/>
            <person name="Bunk B."/>
            <person name="Jeske O."/>
            <person name="Meyerdierks A."/>
            <person name="Storesund J.E."/>
            <person name="Kallscheuer N."/>
            <person name="Luecker S."/>
            <person name="Lage O.M."/>
            <person name="Pohl T."/>
            <person name="Merkel B.J."/>
            <person name="Hornburger P."/>
            <person name="Mueller R.-W."/>
            <person name="Bruemmer F."/>
            <person name="Labrenz M."/>
            <person name="Spormann A.M."/>
            <person name="Op Den Camp H."/>
            <person name="Overmann J."/>
            <person name="Amann R."/>
            <person name="Jetten M.S.M."/>
            <person name="Mascher T."/>
            <person name="Medema M.H."/>
            <person name="Devos D.P."/>
            <person name="Kaster A.-K."/>
            <person name="Ovreas L."/>
            <person name="Rohde M."/>
            <person name="Galperin M.Y."/>
            <person name="Jogler C."/>
        </authorList>
    </citation>
    <scope>NUCLEOTIDE SEQUENCE [LARGE SCALE GENOMIC DNA]</scope>
    <source>
        <strain evidence="1 2">Pla22</strain>
    </source>
</reference>
<accession>A0A5C5WPR6</accession>
<sequence>MSSLACHPVSTFRQRRAFLQLERTLYRDDPNWVPPIWDERKRLCGFKHHPFYIDNKCQAFLATRGSEVVGRIVAIINRDHNERYNEQRGFFGFFESINDRDVAECLFETAGQWLRDQGMTDVRGPVNPSLNYECGLLIKGFDSPPTFLIPHNLEYYGDLIEACGFEKCQDLFSYDAHMDTLEDLDPKLMFVINEATKRFNVECRPIDRKRFKKDVRSFLEIYNLSLQQTWGYVPMSEAEIDHQSASLKYLIVPELTSIAEIDGKPVGAGFGLLDYNQIIRKIDGKIFPFGWISLLKDKRKIDRLRLISTNVLPEYQKWGLGLVTLARILPDAITFGIQVGEFSWVLESNSLSRGTIERGGAKRTKVHRIYDKSLIQK</sequence>
<dbReference type="Proteomes" id="UP000316598">
    <property type="component" value="Unassembled WGS sequence"/>
</dbReference>
<dbReference type="RefSeq" id="WP_146513068.1">
    <property type="nucleotide sequence ID" value="NZ_SJPI01000001.1"/>
</dbReference>
<gene>
    <name evidence="1" type="ORF">Pla22_03720</name>
</gene>
<dbReference type="InterPro" id="IPR039968">
    <property type="entry name" value="BcerS-like"/>
</dbReference>
<dbReference type="AlphaFoldDB" id="A0A5C5WPR6"/>
<comment type="caution">
    <text evidence="1">The sequence shown here is derived from an EMBL/GenBank/DDBJ whole genome shotgun (WGS) entry which is preliminary data.</text>
</comment>
<dbReference type="OrthoDB" id="9806005at2"/>
<dbReference type="InterPro" id="IPR016181">
    <property type="entry name" value="Acyl_CoA_acyltransferase"/>
</dbReference>
<evidence type="ECO:0000313" key="1">
    <source>
        <dbReference type="EMBL" id="TWT52746.1"/>
    </source>
</evidence>
<dbReference type="Gene3D" id="3.40.630.30">
    <property type="match status" value="1"/>
</dbReference>
<dbReference type="PANTHER" id="PTHR41368:SF1">
    <property type="entry name" value="PROTEIN YGHO"/>
    <property type="match status" value="1"/>
</dbReference>
<keyword evidence="2" id="KW-1185">Reference proteome</keyword>